<dbReference type="Proteomes" id="UP000054248">
    <property type="component" value="Unassembled WGS sequence"/>
</dbReference>
<evidence type="ECO:0000256" key="3">
    <source>
        <dbReference type="ARBA" id="ARBA00022526"/>
    </source>
</evidence>
<name>A0A0C3PRG4_9AGAM</name>
<reference evidence="10" key="2">
    <citation type="submission" date="2015-01" db="EMBL/GenBank/DDBJ databases">
        <title>Evolutionary Origins and Diversification of the Mycorrhizal Mutualists.</title>
        <authorList>
            <consortium name="DOE Joint Genome Institute"/>
            <consortium name="Mycorrhizal Genomics Consortium"/>
            <person name="Kohler A."/>
            <person name="Kuo A."/>
            <person name="Nagy L.G."/>
            <person name="Floudas D."/>
            <person name="Copeland A."/>
            <person name="Barry K.W."/>
            <person name="Cichocki N."/>
            <person name="Veneault-Fourrey C."/>
            <person name="LaButti K."/>
            <person name="Lindquist E.A."/>
            <person name="Lipzen A."/>
            <person name="Lundell T."/>
            <person name="Morin E."/>
            <person name="Murat C."/>
            <person name="Riley R."/>
            <person name="Ohm R."/>
            <person name="Sun H."/>
            <person name="Tunlid A."/>
            <person name="Henrissat B."/>
            <person name="Grigoriev I.V."/>
            <person name="Hibbett D.S."/>
            <person name="Martin F."/>
        </authorList>
    </citation>
    <scope>NUCLEOTIDE SEQUENCE [LARGE SCALE GENOMIC DNA]</scope>
    <source>
        <strain evidence="10">MUT 4182</strain>
    </source>
</reference>
<proteinExistence type="inferred from homology"/>
<keyword evidence="6" id="KW-0119">Carbohydrate metabolism</keyword>
<evidence type="ECO:0000256" key="1">
    <source>
        <dbReference type="ARBA" id="ARBA00009481"/>
    </source>
</evidence>
<dbReference type="InterPro" id="IPR049438">
    <property type="entry name" value="TreT_GT1"/>
</dbReference>
<dbReference type="InterPro" id="IPR001296">
    <property type="entry name" value="Glyco_trans_1"/>
</dbReference>
<dbReference type="EMBL" id="KN823412">
    <property type="protein sequence ID" value="KIO17230.1"/>
    <property type="molecule type" value="Genomic_DNA"/>
</dbReference>
<evidence type="ECO:0000313" key="10">
    <source>
        <dbReference type="Proteomes" id="UP000054248"/>
    </source>
</evidence>
<dbReference type="PANTHER" id="PTHR47779:SF1">
    <property type="entry name" value="SYNTHASE (CCG-9), PUTATIVE (AFU_ORTHOLOGUE AFUA_3G12100)-RELATED"/>
    <property type="match status" value="1"/>
</dbReference>
<dbReference type="Gene3D" id="3.40.50.2000">
    <property type="entry name" value="Glycogen Phosphorylase B"/>
    <property type="match status" value="2"/>
</dbReference>
<keyword evidence="10" id="KW-1185">Reference proteome</keyword>
<evidence type="ECO:0000256" key="2">
    <source>
        <dbReference type="ARBA" id="ARBA00011738"/>
    </source>
</evidence>
<dbReference type="SUPFAM" id="SSF53756">
    <property type="entry name" value="UDP-Glycosyltransferase/glycogen phosphorylase"/>
    <property type="match status" value="1"/>
</dbReference>
<keyword evidence="4" id="KW-0328">Glycosyltransferase</keyword>
<organism evidence="9 10">
    <name type="scientific">Tulasnella calospora MUT 4182</name>
    <dbReference type="NCBI Taxonomy" id="1051891"/>
    <lineage>
        <taxon>Eukaryota</taxon>
        <taxon>Fungi</taxon>
        <taxon>Dikarya</taxon>
        <taxon>Basidiomycota</taxon>
        <taxon>Agaricomycotina</taxon>
        <taxon>Agaricomycetes</taxon>
        <taxon>Cantharellales</taxon>
        <taxon>Tulasnellaceae</taxon>
        <taxon>Tulasnella</taxon>
    </lineage>
</organism>
<feature type="domain" description="Glycosyl transferase family 1" evidence="7">
    <location>
        <begin position="385"/>
        <end position="556"/>
    </location>
</feature>
<dbReference type="OrthoDB" id="937291at2759"/>
<dbReference type="PANTHER" id="PTHR47779">
    <property type="entry name" value="SYNTHASE (CCG-9), PUTATIVE (AFU_ORTHOLOGUE AFUA_3G12100)-RELATED"/>
    <property type="match status" value="1"/>
</dbReference>
<dbReference type="Pfam" id="PF00534">
    <property type="entry name" value="Glycos_transf_1"/>
    <property type="match status" value="1"/>
</dbReference>
<dbReference type="InterPro" id="IPR052078">
    <property type="entry name" value="Trehalose_Metab_GTase"/>
</dbReference>
<dbReference type="HOGENOM" id="CLU_011001_0_0_1"/>
<comment type="subunit">
    <text evidence="2">Homodimer.</text>
</comment>
<dbReference type="Pfam" id="PF21269">
    <property type="entry name" value="TreT_GT1"/>
    <property type="match status" value="1"/>
</dbReference>
<gene>
    <name evidence="9" type="ORF">M407DRAFT_16348</name>
</gene>
<keyword evidence="5 9" id="KW-0808">Transferase</keyword>
<evidence type="ECO:0000313" key="9">
    <source>
        <dbReference type="EMBL" id="KIO17230.1"/>
    </source>
</evidence>
<dbReference type="GO" id="GO:0016757">
    <property type="term" value="F:glycosyltransferase activity"/>
    <property type="evidence" value="ECO:0007669"/>
    <property type="project" value="UniProtKB-KW"/>
</dbReference>
<evidence type="ECO:0000259" key="7">
    <source>
        <dbReference type="Pfam" id="PF00534"/>
    </source>
</evidence>
<keyword evidence="3" id="KW-0313">Glucose metabolism</keyword>
<dbReference type="GO" id="GO:0006006">
    <property type="term" value="P:glucose metabolic process"/>
    <property type="evidence" value="ECO:0007669"/>
    <property type="project" value="UniProtKB-KW"/>
</dbReference>
<reference evidence="9 10" key="1">
    <citation type="submission" date="2014-04" db="EMBL/GenBank/DDBJ databases">
        <authorList>
            <consortium name="DOE Joint Genome Institute"/>
            <person name="Kuo A."/>
            <person name="Girlanda M."/>
            <person name="Perotto S."/>
            <person name="Kohler A."/>
            <person name="Nagy L.G."/>
            <person name="Floudas D."/>
            <person name="Copeland A."/>
            <person name="Barry K.W."/>
            <person name="Cichocki N."/>
            <person name="Veneault-Fourrey C."/>
            <person name="LaButti K."/>
            <person name="Lindquist E.A."/>
            <person name="Lipzen A."/>
            <person name="Lundell T."/>
            <person name="Morin E."/>
            <person name="Murat C."/>
            <person name="Sun H."/>
            <person name="Tunlid A."/>
            <person name="Henrissat B."/>
            <person name="Grigoriev I.V."/>
            <person name="Hibbett D.S."/>
            <person name="Martin F."/>
            <person name="Nordberg H.P."/>
            <person name="Cantor M.N."/>
            <person name="Hua S.X."/>
        </authorList>
    </citation>
    <scope>NUCLEOTIDE SEQUENCE [LARGE SCALE GENOMIC DNA]</scope>
    <source>
        <strain evidence="9 10">MUT 4182</strain>
    </source>
</reference>
<feature type="domain" description="Trehalose synthase N-terminal" evidence="8">
    <location>
        <begin position="167"/>
        <end position="329"/>
    </location>
</feature>
<evidence type="ECO:0000259" key="8">
    <source>
        <dbReference type="Pfam" id="PF21269"/>
    </source>
</evidence>
<evidence type="ECO:0000256" key="6">
    <source>
        <dbReference type="ARBA" id="ARBA00023277"/>
    </source>
</evidence>
<comment type="similarity">
    <text evidence="1">Belongs to the glycosyltransferase group 1 family. Glycosyltransferase 4 subfamily.</text>
</comment>
<dbReference type="STRING" id="1051891.A0A0C3PRG4"/>
<protein>
    <submittedName>
        <fullName evidence="9">Glycosyltransferase family 4 protein</fullName>
    </submittedName>
</protein>
<sequence>MPRAAMAALGLLGALIVDHITRQVRHISKEHLFKFVGGGVTETLHELAPTLCTRLWLDLDMVPMVFKVRNTARPTKPSAAANETPKPRPIDEQADSAVRKLVMYFGPSHNPRLSIGYRNQVEVDANGLTHILDGVEEYRNTCREGTWNALNKYATDLRERDVKIAFFSSTPQGGGVALMRHAIIRLLRILGVNATWYVPKPSPAVFRHTKNNHNILQGVADPSLRPSKEATDQFTEWITYNAERYWLSEGGPLAEGGIDVAFIDDPQMPGLIPLIKKARPDLPIVYRSHIEIRSDLVHVAGSPQAEVWKYLWDRIQLADLFISHPVAKFVPSDVPIDTLALLPAATDWLDGLSKPMRPWDLNYYMRVFKSQCSDIRMNKLLWPARGYICQVARFDPAKGIPDVIDSFCKLRRRLDDILPASKTPQLLICGHGAIDDPDASIIYDQTMALLEKEEYAPYASDIVVMRIGPSDQMLNALLTNAKIVLQLSLREGFEVKVSESLHHGKPTIATRAGGIPLQIIDGKSGYLVDVHDTSAVANHLYNLWTDKGLYDRISAGAAVNVSDEVGTCGNAASWLYLASKLSKGEKLKPNGRWINDMMREDAGEPYRDGEPRLKRDNINIQG</sequence>
<dbReference type="AlphaFoldDB" id="A0A0C3PRG4"/>
<evidence type="ECO:0000256" key="4">
    <source>
        <dbReference type="ARBA" id="ARBA00022676"/>
    </source>
</evidence>
<accession>A0A0C3PRG4</accession>
<evidence type="ECO:0000256" key="5">
    <source>
        <dbReference type="ARBA" id="ARBA00022679"/>
    </source>
</evidence>